<dbReference type="InterPro" id="IPR001387">
    <property type="entry name" value="Cro/C1-type_HTH"/>
</dbReference>
<proteinExistence type="predicted"/>
<dbReference type="EMBL" id="CYZO01000074">
    <property type="protein sequence ID" value="CUO51947.1"/>
    <property type="molecule type" value="Genomic_DNA"/>
</dbReference>
<sequence>MILADKITEERKKNGWSQEELANQLGVSRQAVSKWESAGAVPDLQRILQMSELFGVSTDYLLKDEMQAENITYHESTESYAEPLKKVTMENANEFLDMKRNGSKVVANATSMCILSPILLIVLVTMAEDSVFHVSESLATVFGCVFLLGMVAAAVFLFITYGMRESHMEHFEKECFETEYGVSGMVREKKDSYEPIFIRGTAVGVVLCILAVIPTIIAGSMEASDYYCGLSVGLLLFILAIGVNLLVRVGMVKSSYDTLLQEGEYTKEEKLFKKKTDTFSGVYWCLTTAIYLAWSFWTMSWDITWIVWPVAGVLFAALLGVVKMVLKNGSETQHYI</sequence>
<dbReference type="InterPro" id="IPR010982">
    <property type="entry name" value="Lambda_DNA-bd_dom_sf"/>
</dbReference>
<reference evidence="2 3" key="1">
    <citation type="submission" date="2015-09" db="EMBL/GenBank/DDBJ databases">
        <authorList>
            <consortium name="Pathogen Informatics"/>
        </authorList>
    </citation>
    <scope>NUCLEOTIDE SEQUENCE [LARGE SCALE GENOMIC DNA]</scope>
    <source>
        <strain evidence="2 3">2789STDY5834841</strain>
    </source>
</reference>
<name>A0A174FR30_9FIRM</name>
<dbReference type="CDD" id="cd00093">
    <property type="entry name" value="HTH_XRE"/>
    <property type="match status" value="1"/>
</dbReference>
<dbReference type="PROSITE" id="PS50943">
    <property type="entry name" value="HTH_CROC1"/>
    <property type="match status" value="1"/>
</dbReference>
<protein>
    <submittedName>
        <fullName evidence="2">HTH-type transcriptional regulator immR</fullName>
    </submittedName>
</protein>
<dbReference type="PANTHER" id="PTHR46558">
    <property type="entry name" value="TRACRIPTIONAL REGULATORY PROTEIN-RELATED-RELATED"/>
    <property type="match status" value="1"/>
</dbReference>
<evidence type="ECO:0000313" key="2">
    <source>
        <dbReference type="EMBL" id="CUO51947.1"/>
    </source>
</evidence>
<gene>
    <name evidence="2" type="primary">immR_3</name>
    <name evidence="2" type="ORF">ERS852456_02759</name>
</gene>
<accession>A0A174FR30</accession>
<evidence type="ECO:0000313" key="3">
    <source>
        <dbReference type="Proteomes" id="UP000095787"/>
    </source>
</evidence>
<dbReference type="SMART" id="SM00530">
    <property type="entry name" value="HTH_XRE"/>
    <property type="match status" value="1"/>
</dbReference>
<dbReference type="Pfam" id="PF01381">
    <property type="entry name" value="HTH_3"/>
    <property type="match status" value="1"/>
</dbReference>
<dbReference type="Proteomes" id="UP000095787">
    <property type="component" value="Unassembled WGS sequence"/>
</dbReference>
<evidence type="ECO:0000256" key="1">
    <source>
        <dbReference type="ARBA" id="ARBA00023125"/>
    </source>
</evidence>
<dbReference type="RefSeq" id="WP_009319987.1">
    <property type="nucleotide sequence ID" value="NZ_CYZO01000074.1"/>
</dbReference>
<dbReference type="Gene3D" id="1.10.260.40">
    <property type="entry name" value="lambda repressor-like DNA-binding domains"/>
    <property type="match status" value="1"/>
</dbReference>
<dbReference type="AlphaFoldDB" id="A0A174FR30"/>
<organism evidence="2 3">
    <name type="scientific">[Ruminococcus] torques</name>
    <dbReference type="NCBI Taxonomy" id="33039"/>
    <lineage>
        <taxon>Bacteria</taxon>
        <taxon>Bacillati</taxon>
        <taxon>Bacillota</taxon>
        <taxon>Clostridia</taxon>
        <taxon>Lachnospirales</taxon>
        <taxon>Lachnospiraceae</taxon>
        <taxon>Mediterraneibacter</taxon>
    </lineage>
</organism>
<keyword evidence="1" id="KW-0238">DNA-binding</keyword>
<dbReference type="GO" id="GO:0003677">
    <property type="term" value="F:DNA binding"/>
    <property type="evidence" value="ECO:0007669"/>
    <property type="project" value="UniProtKB-KW"/>
</dbReference>
<dbReference type="SUPFAM" id="SSF47413">
    <property type="entry name" value="lambda repressor-like DNA-binding domains"/>
    <property type="match status" value="1"/>
</dbReference>
<dbReference type="PANTHER" id="PTHR46558:SF15">
    <property type="entry name" value="HELIX-TURN-HELIX DOMAIN PROTEIN"/>
    <property type="match status" value="1"/>
</dbReference>